<accession>A0A4R3KMS8</accession>
<dbReference type="OrthoDB" id="977752at2"/>
<feature type="compositionally biased region" description="Low complexity" evidence="5">
    <location>
        <begin position="224"/>
        <end position="256"/>
    </location>
</feature>
<evidence type="ECO:0000256" key="1">
    <source>
        <dbReference type="ARBA" id="ARBA00022529"/>
    </source>
</evidence>
<dbReference type="Gene3D" id="1.10.530.10">
    <property type="match status" value="1"/>
</dbReference>
<dbReference type="Pfam" id="PF01476">
    <property type="entry name" value="LysM"/>
    <property type="match status" value="1"/>
</dbReference>
<feature type="compositionally biased region" description="Basic residues" evidence="5">
    <location>
        <begin position="24"/>
        <end position="35"/>
    </location>
</feature>
<dbReference type="InterPro" id="IPR018392">
    <property type="entry name" value="LysM"/>
</dbReference>
<dbReference type="GO" id="GO:0031640">
    <property type="term" value="P:killing of cells of another organism"/>
    <property type="evidence" value="ECO:0007669"/>
    <property type="project" value="UniProtKB-KW"/>
</dbReference>
<dbReference type="PROSITE" id="PS51782">
    <property type="entry name" value="LYSM"/>
    <property type="match status" value="1"/>
</dbReference>
<reference evidence="8 9" key="1">
    <citation type="submission" date="2019-03" db="EMBL/GenBank/DDBJ databases">
        <title>Genomic Encyclopedia of Type Strains, Phase IV (KMG-IV): sequencing the most valuable type-strain genomes for metagenomic binning, comparative biology and taxonomic classification.</title>
        <authorList>
            <person name="Goeker M."/>
        </authorList>
    </citation>
    <scope>NUCLEOTIDE SEQUENCE [LARGE SCALE GENOMIC DNA]</scope>
    <source>
        <strain evidence="8 9">DSM 21100</strain>
    </source>
</reference>
<dbReference type="GO" id="GO:0042742">
    <property type="term" value="P:defense response to bacterium"/>
    <property type="evidence" value="ECO:0007669"/>
    <property type="project" value="UniProtKB-KW"/>
</dbReference>
<feature type="signal peptide" evidence="6">
    <location>
        <begin position="1"/>
        <end position="19"/>
    </location>
</feature>
<feature type="domain" description="LysM" evidence="7">
    <location>
        <begin position="286"/>
        <end position="329"/>
    </location>
</feature>
<feature type="chain" id="PRO_5020445729" description="Peptidoglycan hydrolase" evidence="6">
    <location>
        <begin position="20"/>
        <end position="331"/>
    </location>
</feature>
<keyword evidence="1" id="KW-0929">Antimicrobial</keyword>
<sequence>MRWNLLLVVLLSLFLGACASKKHASSGKHRGKRPAAKAPERADHPGNRPSAAPSRSLDTEEYIRIYSSLAVAEMERSGIPASITLAQGILESGNGNSRLARQANNHFGIKCTSDWKGGKTYKDDDRRNECFRVYPSARDSYRDHSEFLKRQRYAFLFDLKPTDYKAWAHGLKKAGYATNPKYPQLLISLVERYELYYFDRPRDRKKEKVLATAPASGKDAPVKENASGAAAPPAGMPENASATAAETASASSEASAPAKEPEGMERSSAGGPAGEETTESQSISHYYYTVKQGDTLYAISKRFNITLDELKEWNSLPSNAISTGQQLRVSR</sequence>
<dbReference type="AlphaFoldDB" id="A0A4R3KMS8"/>
<evidence type="ECO:0000256" key="2">
    <source>
        <dbReference type="ARBA" id="ARBA00022638"/>
    </source>
</evidence>
<evidence type="ECO:0000313" key="8">
    <source>
        <dbReference type="EMBL" id="TCS85658.1"/>
    </source>
</evidence>
<evidence type="ECO:0000256" key="4">
    <source>
        <dbReference type="ARBA" id="ARBA00032108"/>
    </source>
</evidence>
<dbReference type="PANTHER" id="PTHR33308">
    <property type="entry name" value="PEPTIDOGLYCAN HYDROLASE FLGJ"/>
    <property type="match status" value="1"/>
</dbReference>
<keyword evidence="2" id="KW-0081">Bacteriolytic enzyme</keyword>
<dbReference type="RefSeq" id="WP_132130080.1">
    <property type="nucleotide sequence ID" value="NZ_SMAD01000011.1"/>
</dbReference>
<evidence type="ECO:0000256" key="6">
    <source>
        <dbReference type="SAM" id="SignalP"/>
    </source>
</evidence>
<evidence type="ECO:0000259" key="7">
    <source>
        <dbReference type="PROSITE" id="PS51782"/>
    </source>
</evidence>
<feature type="region of interest" description="Disordered" evidence="5">
    <location>
        <begin position="207"/>
        <end position="280"/>
    </location>
</feature>
<evidence type="ECO:0000256" key="5">
    <source>
        <dbReference type="SAM" id="MobiDB-lite"/>
    </source>
</evidence>
<dbReference type="PANTHER" id="PTHR33308:SF9">
    <property type="entry name" value="PEPTIDOGLYCAN HYDROLASE FLGJ"/>
    <property type="match status" value="1"/>
</dbReference>
<proteinExistence type="predicted"/>
<protein>
    <recommendedName>
        <fullName evidence="4">Peptidoglycan hydrolase</fullName>
    </recommendedName>
</protein>
<dbReference type="InterPro" id="IPR036779">
    <property type="entry name" value="LysM_dom_sf"/>
</dbReference>
<dbReference type="Pfam" id="PF01832">
    <property type="entry name" value="Glucosaminidase"/>
    <property type="match status" value="1"/>
</dbReference>
<dbReference type="SMART" id="SM00257">
    <property type="entry name" value="LysM"/>
    <property type="match status" value="1"/>
</dbReference>
<keyword evidence="9" id="KW-1185">Reference proteome</keyword>
<dbReference type="SMART" id="SM00047">
    <property type="entry name" value="LYZ2"/>
    <property type="match status" value="1"/>
</dbReference>
<evidence type="ECO:0000313" key="9">
    <source>
        <dbReference type="Proteomes" id="UP000295807"/>
    </source>
</evidence>
<dbReference type="CDD" id="cd00118">
    <property type="entry name" value="LysM"/>
    <property type="match status" value="1"/>
</dbReference>
<evidence type="ECO:0000256" key="3">
    <source>
        <dbReference type="ARBA" id="ARBA00022801"/>
    </source>
</evidence>
<dbReference type="InterPro" id="IPR051056">
    <property type="entry name" value="Glycosyl_Hydrolase_73"/>
</dbReference>
<dbReference type="SUPFAM" id="SSF54106">
    <property type="entry name" value="LysM domain"/>
    <property type="match status" value="1"/>
</dbReference>
<organism evidence="8 9">
    <name type="scientific">Anseongella ginsenosidimutans</name>
    <dbReference type="NCBI Taxonomy" id="496056"/>
    <lineage>
        <taxon>Bacteria</taxon>
        <taxon>Pseudomonadati</taxon>
        <taxon>Bacteroidota</taxon>
        <taxon>Sphingobacteriia</taxon>
        <taxon>Sphingobacteriales</taxon>
        <taxon>Sphingobacteriaceae</taxon>
        <taxon>Anseongella</taxon>
    </lineage>
</organism>
<name>A0A4R3KMS8_9SPHI</name>
<feature type="region of interest" description="Disordered" evidence="5">
    <location>
        <begin position="24"/>
        <end position="56"/>
    </location>
</feature>
<dbReference type="Gene3D" id="3.10.350.10">
    <property type="entry name" value="LysM domain"/>
    <property type="match status" value="1"/>
</dbReference>
<dbReference type="GO" id="GO:0004040">
    <property type="term" value="F:amidase activity"/>
    <property type="evidence" value="ECO:0007669"/>
    <property type="project" value="InterPro"/>
</dbReference>
<gene>
    <name evidence="8" type="ORF">EDD80_11160</name>
</gene>
<dbReference type="InterPro" id="IPR002901">
    <property type="entry name" value="MGlyc_endo_b_GlcNAc-like_dom"/>
</dbReference>
<dbReference type="Proteomes" id="UP000295807">
    <property type="component" value="Unassembled WGS sequence"/>
</dbReference>
<dbReference type="EMBL" id="SMAD01000011">
    <property type="protein sequence ID" value="TCS85658.1"/>
    <property type="molecule type" value="Genomic_DNA"/>
</dbReference>
<dbReference type="PROSITE" id="PS51257">
    <property type="entry name" value="PROKAR_LIPOPROTEIN"/>
    <property type="match status" value="1"/>
</dbReference>
<keyword evidence="3 8" id="KW-0378">Hydrolase</keyword>
<comment type="caution">
    <text evidence="8">The sequence shown here is derived from an EMBL/GenBank/DDBJ whole genome shotgun (WGS) entry which is preliminary data.</text>
</comment>
<keyword evidence="6" id="KW-0732">Signal</keyword>